<proteinExistence type="predicted"/>
<dbReference type="EMBL" id="NDIQ01000021">
    <property type="protein sequence ID" value="PRT54498.1"/>
    <property type="molecule type" value="Genomic_DNA"/>
</dbReference>
<name>A0A2T0FHM2_9ASCO</name>
<gene>
    <name evidence="2" type="ORF">B9G98_02118</name>
</gene>
<dbReference type="GeneID" id="36515866"/>
<dbReference type="STRING" id="45607.A0A2T0FHM2"/>
<dbReference type="OrthoDB" id="4088568at2759"/>
<comment type="caution">
    <text evidence="2">The sequence shown here is derived from an EMBL/GenBank/DDBJ whole genome shotgun (WGS) entry which is preliminary data.</text>
</comment>
<evidence type="ECO:0000256" key="1">
    <source>
        <dbReference type="SAM" id="Coils"/>
    </source>
</evidence>
<reference evidence="2 3" key="1">
    <citation type="submission" date="2017-04" db="EMBL/GenBank/DDBJ databases">
        <title>Genome sequencing of [Candida] sorbophila.</title>
        <authorList>
            <person name="Ahn J.O."/>
        </authorList>
    </citation>
    <scope>NUCLEOTIDE SEQUENCE [LARGE SCALE GENOMIC DNA]</scope>
    <source>
        <strain evidence="2 3">DS02</strain>
    </source>
</reference>
<accession>A0A2T0FHM2</accession>
<evidence type="ECO:0000313" key="3">
    <source>
        <dbReference type="Proteomes" id="UP000238350"/>
    </source>
</evidence>
<feature type="coiled-coil region" evidence="1">
    <location>
        <begin position="124"/>
        <end position="175"/>
    </location>
</feature>
<keyword evidence="3" id="KW-1185">Reference proteome</keyword>
<dbReference type="Proteomes" id="UP000238350">
    <property type="component" value="Unassembled WGS sequence"/>
</dbReference>
<protein>
    <submittedName>
        <fullName evidence="2">Uncharacterized protein</fullName>
    </submittedName>
</protein>
<sequence>MNIGALVREISQQIPLDSWKSPASPTLAAPESTFFCHCDEFKTKNICDCTQRHKVVVESLKRDLNLAAKVGQSLLSQLSTMESRLASQEEEFKARQQELVTQNHELLQRNAELLDSTRESAHSIADSEARIAQLTARLSDANARCLRLNSWMSLAQSLEHQVAMLESMQESLQSELSSVKQDKSVAESRWRASEQLVHIVSRQYKQLSLDINKSTHPSFSTEQISNLDDEPANWIADNTPEVPSLDDIDDTIDSSFDADIFLPTESTPLRSQKSMPANLAPRPHYHISSFKSLDELKAAAAAAAAATARPARPLQPQHSMQHLQPVPARVSTAMSRETLNSTRPILRRNFSHESVLSVMVEPQPLEKPAMATAELAKAALTDSQAHATKSGVKTNAREQLLGIKGLQASLDQRSAVRTEAARWRFVPFRR</sequence>
<dbReference type="AlphaFoldDB" id="A0A2T0FHM2"/>
<dbReference type="RefSeq" id="XP_024664443.1">
    <property type="nucleotide sequence ID" value="XM_024808675.1"/>
</dbReference>
<keyword evidence="1" id="KW-0175">Coiled coil</keyword>
<organism evidence="2 3">
    <name type="scientific">Wickerhamiella sorbophila</name>
    <dbReference type="NCBI Taxonomy" id="45607"/>
    <lineage>
        <taxon>Eukaryota</taxon>
        <taxon>Fungi</taxon>
        <taxon>Dikarya</taxon>
        <taxon>Ascomycota</taxon>
        <taxon>Saccharomycotina</taxon>
        <taxon>Dipodascomycetes</taxon>
        <taxon>Dipodascales</taxon>
        <taxon>Trichomonascaceae</taxon>
        <taxon>Wickerhamiella</taxon>
    </lineage>
</organism>
<evidence type="ECO:0000313" key="2">
    <source>
        <dbReference type="EMBL" id="PRT54498.1"/>
    </source>
</evidence>